<protein>
    <submittedName>
        <fullName evidence="2">Uncharacterized protein</fullName>
    </submittedName>
</protein>
<keyword evidence="1" id="KW-1133">Transmembrane helix</keyword>
<accession>A0A811LIX1</accession>
<dbReference type="Proteomes" id="UP000614601">
    <property type="component" value="Unassembled WGS sequence"/>
</dbReference>
<reference evidence="2" key="1">
    <citation type="submission" date="2020-09" db="EMBL/GenBank/DDBJ databases">
        <authorList>
            <person name="Kikuchi T."/>
        </authorList>
    </citation>
    <scope>NUCLEOTIDE SEQUENCE</scope>
    <source>
        <strain evidence="2">SH1</strain>
    </source>
</reference>
<evidence type="ECO:0000313" key="2">
    <source>
        <dbReference type="EMBL" id="CAD5228448.1"/>
    </source>
</evidence>
<evidence type="ECO:0000256" key="1">
    <source>
        <dbReference type="SAM" id="Phobius"/>
    </source>
</evidence>
<feature type="transmembrane region" description="Helical" evidence="1">
    <location>
        <begin position="75"/>
        <end position="99"/>
    </location>
</feature>
<dbReference type="EMBL" id="CAJFCW020000006">
    <property type="protein sequence ID" value="CAG9124494.1"/>
    <property type="molecule type" value="Genomic_DNA"/>
</dbReference>
<sequence length="202" mass="23592">MSAYDYTAFSFSEEDWERIRAYDTSDLGLGVFTRNLTTTTTTTVPLEDTFRPEDSAMYFLSRPFATQSVEFDRCLFAMFFLLIFLLHISMIAVGVFLYYNNEKLNPKLKLVYVITMPYSYIVNCFPNNIFPNLRPDPKPVDYPDLSSNPSMLKFFVLHHRIRPKHESWDEWHADPASKFACRSALKKLMLSKSLAKTREYAL</sequence>
<organism evidence="2 3">
    <name type="scientific">Bursaphelenchus okinawaensis</name>
    <dbReference type="NCBI Taxonomy" id="465554"/>
    <lineage>
        <taxon>Eukaryota</taxon>
        <taxon>Metazoa</taxon>
        <taxon>Ecdysozoa</taxon>
        <taxon>Nematoda</taxon>
        <taxon>Chromadorea</taxon>
        <taxon>Rhabditida</taxon>
        <taxon>Tylenchina</taxon>
        <taxon>Tylenchomorpha</taxon>
        <taxon>Aphelenchoidea</taxon>
        <taxon>Aphelenchoididae</taxon>
        <taxon>Bursaphelenchus</taxon>
    </lineage>
</organism>
<dbReference type="Proteomes" id="UP000783686">
    <property type="component" value="Unassembled WGS sequence"/>
</dbReference>
<keyword evidence="1" id="KW-0472">Membrane</keyword>
<comment type="caution">
    <text evidence="2">The sequence shown here is derived from an EMBL/GenBank/DDBJ whole genome shotgun (WGS) entry which is preliminary data.</text>
</comment>
<dbReference type="AlphaFoldDB" id="A0A811LIX1"/>
<dbReference type="EMBL" id="CAJFDH010000006">
    <property type="protein sequence ID" value="CAD5228448.1"/>
    <property type="molecule type" value="Genomic_DNA"/>
</dbReference>
<gene>
    <name evidence="2" type="ORF">BOKJ2_LOCUS12683</name>
</gene>
<keyword evidence="3" id="KW-1185">Reference proteome</keyword>
<keyword evidence="1" id="KW-0812">Transmembrane</keyword>
<proteinExistence type="predicted"/>
<evidence type="ECO:0000313" key="3">
    <source>
        <dbReference type="Proteomes" id="UP000614601"/>
    </source>
</evidence>
<name>A0A811LIX1_9BILA</name>